<gene>
    <name evidence="1" type="ORF">GYMLUDRAFT_51431</name>
</gene>
<dbReference type="AlphaFoldDB" id="A0A0D0C5G2"/>
<name>A0A0D0C5G2_9AGAR</name>
<proteinExistence type="predicted"/>
<dbReference type="Proteomes" id="UP000053593">
    <property type="component" value="Unassembled WGS sequence"/>
</dbReference>
<evidence type="ECO:0000313" key="2">
    <source>
        <dbReference type="Proteomes" id="UP000053593"/>
    </source>
</evidence>
<dbReference type="EMBL" id="KN834948">
    <property type="protein sequence ID" value="KIK49968.1"/>
    <property type="molecule type" value="Genomic_DNA"/>
</dbReference>
<keyword evidence="2" id="KW-1185">Reference proteome</keyword>
<organism evidence="1 2">
    <name type="scientific">Collybiopsis luxurians FD-317 M1</name>
    <dbReference type="NCBI Taxonomy" id="944289"/>
    <lineage>
        <taxon>Eukaryota</taxon>
        <taxon>Fungi</taxon>
        <taxon>Dikarya</taxon>
        <taxon>Basidiomycota</taxon>
        <taxon>Agaricomycotina</taxon>
        <taxon>Agaricomycetes</taxon>
        <taxon>Agaricomycetidae</taxon>
        <taxon>Agaricales</taxon>
        <taxon>Marasmiineae</taxon>
        <taxon>Omphalotaceae</taxon>
        <taxon>Collybiopsis</taxon>
        <taxon>Collybiopsis luxurians</taxon>
    </lineage>
</organism>
<reference evidence="1 2" key="1">
    <citation type="submission" date="2014-04" db="EMBL/GenBank/DDBJ databases">
        <title>Evolutionary Origins and Diversification of the Mycorrhizal Mutualists.</title>
        <authorList>
            <consortium name="DOE Joint Genome Institute"/>
            <consortium name="Mycorrhizal Genomics Consortium"/>
            <person name="Kohler A."/>
            <person name="Kuo A."/>
            <person name="Nagy L.G."/>
            <person name="Floudas D."/>
            <person name="Copeland A."/>
            <person name="Barry K.W."/>
            <person name="Cichocki N."/>
            <person name="Veneault-Fourrey C."/>
            <person name="LaButti K."/>
            <person name="Lindquist E.A."/>
            <person name="Lipzen A."/>
            <person name="Lundell T."/>
            <person name="Morin E."/>
            <person name="Murat C."/>
            <person name="Riley R."/>
            <person name="Ohm R."/>
            <person name="Sun H."/>
            <person name="Tunlid A."/>
            <person name="Henrissat B."/>
            <person name="Grigoriev I.V."/>
            <person name="Hibbett D.S."/>
            <person name="Martin F."/>
        </authorList>
    </citation>
    <scope>NUCLEOTIDE SEQUENCE [LARGE SCALE GENOMIC DNA]</scope>
    <source>
        <strain evidence="1 2">FD-317 M1</strain>
    </source>
</reference>
<evidence type="ECO:0000313" key="1">
    <source>
        <dbReference type="EMBL" id="KIK49968.1"/>
    </source>
</evidence>
<protein>
    <submittedName>
        <fullName evidence="1">Uncharacterized protein</fullName>
    </submittedName>
</protein>
<accession>A0A0D0C5G2</accession>
<dbReference type="HOGENOM" id="CLU_1204895_0_0_1"/>
<sequence>MDPSNSESLPGSKQRSTFFSKARNFQVKDSNFVKGDQTIHYGPRVGYTIEGPIGQLRDYFFVASHQEGSPGKRVDIMRKFNREEDRDAFESLLKKTGFAPFSIQPIWSISVHGAPCLTVSSVLYTLQEMMGGHFPSLVLQDNVYLKIIVRWALHFFSKIALVIQESGRVRGSGRDWENTRILGCLIWMGIL</sequence>